<organism evidence="5 6">
    <name type="scientific">Clostridium saccharobutylicum</name>
    <dbReference type="NCBI Taxonomy" id="169679"/>
    <lineage>
        <taxon>Bacteria</taxon>
        <taxon>Bacillati</taxon>
        <taxon>Bacillota</taxon>
        <taxon>Clostridia</taxon>
        <taxon>Eubacteriales</taxon>
        <taxon>Clostridiaceae</taxon>
        <taxon>Clostridium</taxon>
    </lineage>
</organism>
<evidence type="ECO:0000256" key="1">
    <source>
        <dbReference type="ARBA" id="ARBA00001917"/>
    </source>
</evidence>
<sequence>MSRKNIGAKPYITPMPVLMISSYDEAEKPTAMLAVWSGITNETEITITVASQRNTLKGILARGSFVVSMADVENEVACDYLGITTGNKVEDKFEKSGFHTTKSEFVDAPIIDELPFAVECRVKSYDEETWRLVGEIVNVSLDERILGEDGKVSFEKFHPITFDWMNKSYLSVGEKVGDAYRDGLQLRDKN</sequence>
<evidence type="ECO:0000313" key="5">
    <source>
        <dbReference type="EMBL" id="OOM15952.1"/>
    </source>
</evidence>
<comment type="caution">
    <text evidence="5">The sequence shown here is derived from an EMBL/GenBank/DDBJ whole genome shotgun (WGS) entry which is preliminary data.</text>
</comment>
<gene>
    <name evidence="5" type="primary">flr_1</name>
    <name evidence="5" type="ORF">CLOSAC_02230</name>
</gene>
<comment type="cofactor">
    <cofactor evidence="1">
        <name>FMN</name>
        <dbReference type="ChEBI" id="CHEBI:58210"/>
    </cofactor>
</comment>
<dbReference type="InterPro" id="IPR012349">
    <property type="entry name" value="Split_barrel_FMN-bd"/>
</dbReference>
<proteinExistence type="inferred from homology"/>
<reference evidence="5 6" key="1">
    <citation type="submission" date="2016-05" db="EMBL/GenBank/DDBJ databases">
        <title>Microbial solvent formation.</title>
        <authorList>
            <person name="Poehlein A."/>
            <person name="Montoya Solano J.D."/>
            <person name="Flitsch S."/>
            <person name="Krabben P."/>
            <person name="Duerre P."/>
            <person name="Daniel R."/>
        </authorList>
    </citation>
    <scope>NUCLEOTIDE SEQUENCE [LARGE SCALE GENOMIC DNA]</scope>
    <source>
        <strain evidence="5 6">L1-8</strain>
    </source>
</reference>
<evidence type="ECO:0000313" key="6">
    <source>
        <dbReference type="Proteomes" id="UP000191154"/>
    </source>
</evidence>
<evidence type="ECO:0000259" key="4">
    <source>
        <dbReference type="Pfam" id="PF01613"/>
    </source>
</evidence>
<dbReference type="STRING" id="169679.CSACC_36000"/>
<dbReference type="RefSeq" id="WP_077863717.1">
    <property type="nucleotide sequence ID" value="NZ_LZYZ01000001.1"/>
</dbReference>
<evidence type="ECO:0000256" key="3">
    <source>
        <dbReference type="ARBA" id="ARBA00038054"/>
    </source>
</evidence>
<dbReference type="PANTHER" id="PTHR43567">
    <property type="entry name" value="FLAVOREDOXIN-RELATED-RELATED"/>
    <property type="match status" value="1"/>
</dbReference>
<dbReference type="GO" id="GO:0016646">
    <property type="term" value="F:oxidoreductase activity, acting on the CH-NH group of donors, NAD or NADP as acceptor"/>
    <property type="evidence" value="ECO:0007669"/>
    <property type="project" value="UniProtKB-ARBA"/>
</dbReference>
<accession>A0A1S8NHX6</accession>
<name>A0A1S8NHX6_CLOSA</name>
<protein>
    <submittedName>
        <fullName evidence="5">Flavoredoxin</fullName>
    </submittedName>
</protein>
<dbReference type="AlphaFoldDB" id="A0A1S8NHX6"/>
<dbReference type="InterPro" id="IPR052174">
    <property type="entry name" value="Flavoredoxin"/>
</dbReference>
<evidence type="ECO:0000256" key="2">
    <source>
        <dbReference type="ARBA" id="ARBA00022630"/>
    </source>
</evidence>
<dbReference type="Gene3D" id="2.30.110.10">
    <property type="entry name" value="Electron Transport, Fmn-binding Protein, Chain A"/>
    <property type="match status" value="1"/>
</dbReference>
<dbReference type="Pfam" id="PF01613">
    <property type="entry name" value="Flavin_Reduct"/>
    <property type="match status" value="1"/>
</dbReference>
<dbReference type="Proteomes" id="UP000191154">
    <property type="component" value="Unassembled WGS sequence"/>
</dbReference>
<dbReference type="PANTHER" id="PTHR43567:SF1">
    <property type="entry name" value="FLAVOREDOXIN"/>
    <property type="match status" value="1"/>
</dbReference>
<comment type="similarity">
    <text evidence="3">Belongs to the flavoredoxin family.</text>
</comment>
<dbReference type="InterPro" id="IPR002563">
    <property type="entry name" value="Flavin_Rdtase-like_dom"/>
</dbReference>
<dbReference type="EMBL" id="LZYZ01000001">
    <property type="protein sequence ID" value="OOM15952.1"/>
    <property type="molecule type" value="Genomic_DNA"/>
</dbReference>
<dbReference type="SUPFAM" id="SSF50475">
    <property type="entry name" value="FMN-binding split barrel"/>
    <property type="match status" value="1"/>
</dbReference>
<dbReference type="GO" id="GO:0010181">
    <property type="term" value="F:FMN binding"/>
    <property type="evidence" value="ECO:0007669"/>
    <property type="project" value="InterPro"/>
</dbReference>
<keyword evidence="2" id="KW-0285">Flavoprotein</keyword>
<feature type="domain" description="Flavin reductase like" evidence="4">
    <location>
        <begin position="13"/>
        <end position="146"/>
    </location>
</feature>